<organism evidence="8 9">
    <name type="scientific">Pyricularia grisea</name>
    <name type="common">Crabgrass-specific blast fungus</name>
    <name type="synonym">Magnaporthe grisea</name>
    <dbReference type="NCBI Taxonomy" id="148305"/>
    <lineage>
        <taxon>Eukaryota</taxon>
        <taxon>Fungi</taxon>
        <taxon>Dikarya</taxon>
        <taxon>Ascomycota</taxon>
        <taxon>Pezizomycotina</taxon>
        <taxon>Sordariomycetes</taxon>
        <taxon>Sordariomycetidae</taxon>
        <taxon>Magnaporthales</taxon>
        <taxon>Pyriculariaceae</taxon>
        <taxon>Pyricularia</taxon>
    </lineage>
</organism>
<reference evidence="9" key="2">
    <citation type="submission" date="2019-10" db="EMBL/GenBank/DDBJ databases">
        <authorList>
            <consortium name="NCBI Genome Project"/>
        </authorList>
    </citation>
    <scope>NUCLEOTIDE SEQUENCE</scope>
    <source>
        <strain evidence="9">NI907</strain>
    </source>
</reference>
<dbReference type="AlphaFoldDB" id="A0A6P8APC7"/>
<dbReference type="GO" id="GO:0005634">
    <property type="term" value="C:nucleus"/>
    <property type="evidence" value="ECO:0007669"/>
    <property type="project" value="UniProtKB-SubCell"/>
</dbReference>
<comment type="subcellular location">
    <subcellularLocation>
        <location evidence="1">Nucleus</location>
    </subcellularLocation>
</comment>
<reference evidence="9" key="3">
    <citation type="submission" date="2025-08" db="UniProtKB">
        <authorList>
            <consortium name="RefSeq"/>
        </authorList>
    </citation>
    <scope>IDENTIFICATION</scope>
    <source>
        <strain evidence="9">NI907</strain>
    </source>
</reference>
<evidence type="ECO:0000256" key="3">
    <source>
        <dbReference type="ARBA" id="ARBA00023015"/>
    </source>
</evidence>
<evidence type="ECO:0000256" key="7">
    <source>
        <dbReference type="SAM" id="MobiDB-lite"/>
    </source>
</evidence>
<feature type="region of interest" description="Disordered" evidence="7">
    <location>
        <begin position="183"/>
        <end position="226"/>
    </location>
</feature>
<evidence type="ECO:0000256" key="1">
    <source>
        <dbReference type="ARBA" id="ARBA00004123"/>
    </source>
</evidence>
<keyword evidence="5" id="KW-0804">Transcription</keyword>
<dbReference type="GeneID" id="41966211"/>
<evidence type="ECO:0000256" key="2">
    <source>
        <dbReference type="ARBA" id="ARBA00022833"/>
    </source>
</evidence>
<feature type="region of interest" description="Disordered" evidence="7">
    <location>
        <begin position="1"/>
        <end position="23"/>
    </location>
</feature>
<evidence type="ECO:0000256" key="6">
    <source>
        <dbReference type="ARBA" id="ARBA00023242"/>
    </source>
</evidence>
<keyword evidence="6" id="KW-0539">Nucleus</keyword>
<keyword evidence="4" id="KW-0238">DNA-binding</keyword>
<dbReference type="GO" id="GO:0003700">
    <property type="term" value="F:DNA-binding transcription factor activity"/>
    <property type="evidence" value="ECO:0007669"/>
    <property type="project" value="TreeGrafter"/>
</dbReference>
<gene>
    <name evidence="9" type="ORF">PgNI_11337</name>
</gene>
<feature type="compositionally biased region" description="Polar residues" evidence="7">
    <location>
        <begin position="186"/>
        <end position="199"/>
    </location>
</feature>
<dbReference type="Proteomes" id="UP000515153">
    <property type="component" value="Chromosome VI"/>
</dbReference>
<dbReference type="GO" id="GO:0045944">
    <property type="term" value="P:positive regulation of transcription by RNA polymerase II"/>
    <property type="evidence" value="ECO:0007669"/>
    <property type="project" value="TreeGrafter"/>
</dbReference>
<sequence length="779" mass="87155">MEVSTGIHHPCEETPVDVSQRTKPNTPVVTKFGYEDFVNQLTRGLELHLTTISWRAAKYGQQIAVETFPGYTPPDVKEKRMKFVDDELARFEADTSCDENDNDNGRENATPYPLNNRPPKSVSMERTAKRSDRRASELGPPHNGYPWTEEAPLYWRQECATADEYDGNAFEIAVKCKSSQKKWRMSSATPDVATTSSDARPSPAAPRTQTRHLCDERISNPQNAGTPAIRRAMRGPGIQQGQGHASVTLQTSGADQFFDYATFLWTDGGLLGHTELETDNDWMTPDTRGNVNVDFPLVSAANMPSESGAVRLVGQSLSPPTVPWDEPTLQGADGDLLRYFVNSVVPPLLEVETQKKWNAMRHVLISMATTSSMIRSAILAFASLLRCRRETPWLQPTQVHYQAASDELACAGDTSDQGLVKYSKKRKNLLATLFFLCYIDILEERMDTTHANLKRAYELFSLGEGGDFHPVEMQILSWIRLLDARAVSAGGEGLFLNDKDENLLVQTSPATADNPDDEPTHPSHDIEDVLFELLYQPGHIFYQKVQSFMGRISKIDPWHRSRGTVEDETEVMNIAAAILKDLRALYDNRPKLMDHAVAGKLKAPHVSFEIAASVTRAFRAYLANFHASKVHLHRVAYKHLPLTADTKEALVQIRLLAQLMVDESCNSDVQLPAERQNVVSIESDSGQQDTLTSNSLVETSESLPVTLLWPLLMLGSEEKDPSEREWIRGQIIKMETVASNARATAQVLEEVQRRQDLTGTRQDIRSVMHAVFSRIWAIV</sequence>
<accession>A0A6P8APC7</accession>
<keyword evidence="2" id="KW-0862">Zinc</keyword>
<evidence type="ECO:0000256" key="5">
    <source>
        <dbReference type="ARBA" id="ARBA00023163"/>
    </source>
</evidence>
<feature type="region of interest" description="Disordered" evidence="7">
    <location>
        <begin position="93"/>
        <end position="144"/>
    </location>
</feature>
<keyword evidence="3" id="KW-0805">Transcription regulation</keyword>
<proteinExistence type="predicted"/>
<name>A0A6P8APC7_PYRGI</name>
<dbReference type="PANTHER" id="PTHR37534:SF49">
    <property type="entry name" value="LYSINE BIOSYNTHESIS REGULATORY PROTEIN LYS14"/>
    <property type="match status" value="1"/>
</dbReference>
<dbReference type="Pfam" id="PF11951">
    <property type="entry name" value="Fungal_trans_2"/>
    <property type="match status" value="2"/>
</dbReference>
<protein>
    <submittedName>
        <fullName evidence="9">Uncharacterized protein</fullName>
    </submittedName>
</protein>
<dbReference type="InterPro" id="IPR021858">
    <property type="entry name" value="Fun_TF"/>
</dbReference>
<dbReference type="GO" id="GO:0000976">
    <property type="term" value="F:transcription cis-regulatory region binding"/>
    <property type="evidence" value="ECO:0007669"/>
    <property type="project" value="TreeGrafter"/>
</dbReference>
<evidence type="ECO:0000256" key="4">
    <source>
        <dbReference type="ARBA" id="ARBA00023125"/>
    </source>
</evidence>
<dbReference type="RefSeq" id="XP_030976754.1">
    <property type="nucleotide sequence ID" value="XM_031131306.1"/>
</dbReference>
<evidence type="ECO:0000313" key="9">
    <source>
        <dbReference type="RefSeq" id="XP_030976754.1"/>
    </source>
</evidence>
<dbReference type="KEGG" id="pgri:PgNI_11337"/>
<feature type="compositionally biased region" description="Basic and acidic residues" evidence="7">
    <location>
        <begin position="126"/>
        <end position="136"/>
    </location>
</feature>
<keyword evidence="8" id="KW-1185">Reference proteome</keyword>
<evidence type="ECO:0000313" key="8">
    <source>
        <dbReference type="Proteomes" id="UP000515153"/>
    </source>
</evidence>
<dbReference type="PANTHER" id="PTHR37534">
    <property type="entry name" value="TRANSCRIPTIONAL ACTIVATOR PROTEIN UGA3"/>
    <property type="match status" value="1"/>
</dbReference>
<reference evidence="8 9" key="1">
    <citation type="journal article" date="2019" name="Mol. Biol. Evol.">
        <title>Blast fungal genomes show frequent chromosomal changes, gene gains and losses, and effector gene turnover.</title>
        <authorList>
            <person name="Gomez Luciano L.B."/>
            <person name="Jason Tsai I."/>
            <person name="Chuma I."/>
            <person name="Tosa Y."/>
            <person name="Chen Y.H."/>
            <person name="Li J.Y."/>
            <person name="Li M.Y."/>
            <person name="Jade Lu M.Y."/>
            <person name="Nakayashiki H."/>
            <person name="Li W.H."/>
        </authorList>
    </citation>
    <scope>NUCLEOTIDE SEQUENCE [LARGE SCALE GENOMIC DNA]</scope>
    <source>
        <strain evidence="8 9">NI907</strain>
    </source>
</reference>